<organism evidence="1 2">
    <name type="scientific">Diplogelasinospora grovesii</name>
    <dbReference type="NCBI Taxonomy" id="303347"/>
    <lineage>
        <taxon>Eukaryota</taxon>
        <taxon>Fungi</taxon>
        <taxon>Dikarya</taxon>
        <taxon>Ascomycota</taxon>
        <taxon>Pezizomycotina</taxon>
        <taxon>Sordariomycetes</taxon>
        <taxon>Sordariomycetidae</taxon>
        <taxon>Sordariales</taxon>
        <taxon>Diplogelasinosporaceae</taxon>
        <taxon>Diplogelasinospora</taxon>
    </lineage>
</organism>
<dbReference type="SUPFAM" id="SSF81383">
    <property type="entry name" value="F-box domain"/>
    <property type="match status" value="1"/>
</dbReference>
<dbReference type="Proteomes" id="UP001303473">
    <property type="component" value="Unassembled WGS sequence"/>
</dbReference>
<dbReference type="AlphaFoldDB" id="A0AAN6MY42"/>
<accession>A0AAN6MY42</accession>
<sequence length="419" mass="47979">MLLREISVTTGLLVGYKPYETVSALSHRTWAPFGHSAYAILRAAKCAEDWASTGSSIERVPLELWKLILSFLPDLSSLLNARRACRLLYVASADKKERLVGKVLINQIGPEVLKEAFLHFQSLKHIVATVETDAAGMKRERREFADNCLNKAERSPPPTRWSIRDALTIAAFHNYVRHFADRFFQAVGSLEDKEYDPHGPSLRRSLEGRPPTVSERTRVERALYRLEIYNRMYGWRTGYNLLQSGRDSTIPYFYAHFSPWENAQHRCIHDFLAREVVPSTYLGNAPAYNETARHYGISGRWASGFIELDEEILKVASMGLAKLYKIVAGDFEERSGLLQPLIQLNIFHGTLVFDMSRADNLGDREILPGVPLIDTPSFVDDGDAGPERVWRWSRPPRLEHLMCTDRIEQWPLRRWGYVM</sequence>
<gene>
    <name evidence="1" type="ORF">QBC46DRAFT_427615</name>
</gene>
<dbReference type="InterPro" id="IPR036047">
    <property type="entry name" value="F-box-like_dom_sf"/>
</dbReference>
<name>A0AAN6MY42_9PEZI</name>
<evidence type="ECO:0000313" key="2">
    <source>
        <dbReference type="Proteomes" id="UP001303473"/>
    </source>
</evidence>
<dbReference type="CDD" id="cd09917">
    <property type="entry name" value="F-box_SF"/>
    <property type="match status" value="1"/>
</dbReference>
<reference evidence="2" key="1">
    <citation type="journal article" date="2023" name="Mol. Phylogenet. Evol.">
        <title>Genome-scale phylogeny and comparative genomics of the fungal order Sordariales.</title>
        <authorList>
            <person name="Hensen N."/>
            <person name="Bonometti L."/>
            <person name="Westerberg I."/>
            <person name="Brannstrom I.O."/>
            <person name="Guillou S."/>
            <person name="Cros-Aarteil S."/>
            <person name="Calhoun S."/>
            <person name="Haridas S."/>
            <person name="Kuo A."/>
            <person name="Mondo S."/>
            <person name="Pangilinan J."/>
            <person name="Riley R."/>
            <person name="LaButti K."/>
            <person name="Andreopoulos B."/>
            <person name="Lipzen A."/>
            <person name="Chen C."/>
            <person name="Yan M."/>
            <person name="Daum C."/>
            <person name="Ng V."/>
            <person name="Clum A."/>
            <person name="Steindorff A."/>
            <person name="Ohm R.A."/>
            <person name="Martin F."/>
            <person name="Silar P."/>
            <person name="Natvig D.O."/>
            <person name="Lalanne C."/>
            <person name="Gautier V."/>
            <person name="Ament-Velasquez S.L."/>
            <person name="Kruys A."/>
            <person name="Hutchinson M.I."/>
            <person name="Powell A.J."/>
            <person name="Barry K."/>
            <person name="Miller A.N."/>
            <person name="Grigoriev I.V."/>
            <person name="Debuchy R."/>
            <person name="Gladieux P."/>
            <person name="Hiltunen Thoren M."/>
            <person name="Johannesson H."/>
        </authorList>
    </citation>
    <scope>NUCLEOTIDE SEQUENCE [LARGE SCALE GENOMIC DNA]</scope>
    <source>
        <strain evidence="2">CBS 340.73</strain>
    </source>
</reference>
<dbReference type="EMBL" id="MU853996">
    <property type="protein sequence ID" value="KAK3934373.1"/>
    <property type="molecule type" value="Genomic_DNA"/>
</dbReference>
<keyword evidence="2" id="KW-1185">Reference proteome</keyword>
<evidence type="ECO:0000313" key="1">
    <source>
        <dbReference type="EMBL" id="KAK3934373.1"/>
    </source>
</evidence>
<protein>
    <recommendedName>
        <fullName evidence="3">F-box domain-containing protein</fullName>
    </recommendedName>
</protein>
<comment type="caution">
    <text evidence="1">The sequence shown here is derived from an EMBL/GenBank/DDBJ whole genome shotgun (WGS) entry which is preliminary data.</text>
</comment>
<evidence type="ECO:0008006" key="3">
    <source>
        <dbReference type="Google" id="ProtNLM"/>
    </source>
</evidence>
<proteinExistence type="predicted"/>